<dbReference type="GO" id="GO:0020037">
    <property type="term" value="F:heme binding"/>
    <property type="evidence" value="ECO:0007669"/>
    <property type="project" value="InterPro"/>
</dbReference>
<evidence type="ECO:0000256" key="9">
    <source>
        <dbReference type="PIRSR" id="PIRSR000294-2"/>
    </source>
</evidence>
<proteinExistence type="predicted"/>
<keyword evidence="12" id="KW-0575">Peroxidase</keyword>
<dbReference type="GO" id="GO:0042597">
    <property type="term" value="C:periplasmic space"/>
    <property type="evidence" value="ECO:0007669"/>
    <property type="project" value="UniProtKB-SubCell"/>
</dbReference>
<dbReference type="InterPro" id="IPR004852">
    <property type="entry name" value="Di-haem_cyt_c_peroxidsae"/>
</dbReference>
<evidence type="ECO:0000256" key="10">
    <source>
        <dbReference type="SAM" id="SignalP"/>
    </source>
</evidence>
<feature type="binding site" description="covalent" evidence="8">
    <location>
        <position position="221"/>
    </location>
    <ligand>
        <name>heme c</name>
        <dbReference type="ChEBI" id="CHEBI:61717"/>
        <label>2</label>
    </ligand>
</feature>
<feature type="binding site" description="covalent" evidence="8">
    <location>
        <position position="71"/>
    </location>
    <ligand>
        <name>heme c</name>
        <dbReference type="ChEBI" id="CHEBI:61717"/>
        <label>1</label>
    </ligand>
</feature>
<protein>
    <submittedName>
        <fullName evidence="12">Cytochrome-c peroxidase</fullName>
    </submittedName>
</protein>
<dbReference type="PANTHER" id="PTHR30600">
    <property type="entry name" value="CYTOCHROME C PEROXIDASE-RELATED"/>
    <property type="match status" value="1"/>
</dbReference>
<comment type="subcellular location">
    <subcellularLocation>
        <location evidence="1">Periplasm</location>
    </subcellularLocation>
</comment>
<keyword evidence="6" id="KW-0560">Oxidoreductase</keyword>
<feature type="binding site" description="covalent" evidence="8">
    <location>
        <position position="218"/>
    </location>
    <ligand>
        <name>heme c</name>
        <dbReference type="ChEBI" id="CHEBI:61717"/>
        <label>2</label>
    </ligand>
</feature>
<dbReference type="GO" id="GO:0046872">
    <property type="term" value="F:metal ion binding"/>
    <property type="evidence" value="ECO:0007669"/>
    <property type="project" value="UniProtKB-KW"/>
</dbReference>
<accession>A0A3L9Y0E5</accession>
<dbReference type="RefSeq" id="WP_121897764.1">
    <property type="nucleotide sequence ID" value="NZ_RCNT01000004.1"/>
</dbReference>
<evidence type="ECO:0000256" key="7">
    <source>
        <dbReference type="ARBA" id="ARBA00023004"/>
    </source>
</evidence>
<dbReference type="OrthoDB" id="9805202at2"/>
<dbReference type="EMBL" id="RCNT01000004">
    <property type="protein sequence ID" value="RMA42284.1"/>
    <property type="molecule type" value="Genomic_DNA"/>
</dbReference>
<dbReference type="GO" id="GO:0009055">
    <property type="term" value="F:electron transfer activity"/>
    <property type="evidence" value="ECO:0007669"/>
    <property type="project" value="InterPro"/>
</dbReference>
<dbReference type="AlphaFoldDB" id="A0A3L9Y0E5"/>
<dbReference type="Proteomes" id="UP000281343">
    <property type="component" value="Unassembled WGS sequence"/>
</dbReference>
<evidence type="ECO:0000256" key="2">
    <source>
        <dbReference type="ARBA" id="ARBA00022617"/>
    </source>
</evidence>
<evidence type="ECO:0000259" key="11">
    <source>
        <dbReference type="PROSITE" id="PS51007"/>
    </source>
</evidence>
<keyword evidence="2 8" id="KW-0349">Heme</keyword>
<comment type="cofactor">
    <cofactor evidence="8">
        <name>heme</name>
        <dbReference type="ChEBI" id="CHEBI:30413"/>
    </cofactor>
    <text evidence="8">Binds 2 heme groups.</text>
</comment>
<evidence type="ECO:0000313" key="12">
    <source>
        <dbReference type="EMBL" id="RMA42284.1"/>
    </source>
</evidence>
<dbReference type="InterPro" id="IPR026259">
    <property type="entry name" value="MauG/Cytc_peroxidase"/>
</dbReference>
<keyword evidence="7 9" id="KW-0408">Iron</keyword>
<dbReference type="InterPro" id="IPR036909">
    <property type="entry name" value="Cyt_c-like_dom_sf"/>
</dbReference>
<feature type="domain" description="Cytochrome c" evidence="11">
    <location>
        <begin position="203"/>
        <end position="352"/>
    </location>
</feature>
<keyword evidence="3 9" id="KW-0479">Metal-binding</keyword>
<evidence type="ECO:0000256" key="4">
    <source>
        <dbReference type="ARBA" id="ARBA00022729"/>
    </source>
</evidence>
<evidence type="ECO:0000256" key="3">
    <source>
        <dbReference type="ARBA" id="ARBA00022723"/>
    </source>
</evidence>
<reference evidence="12 13" key="1">
    <citation type="submission" date="2018-10" db="EMBL/GenBank/DDBJ databases">
        <authorList>
            <person name="Jung H.S."/>
            <person name="Jeon C.O."/>
        </authorList>
    </citation>
    <scope>NUCLEOTIDE SEQUENCE [LARGE SCALE GENOMIC DNA]</scope>
    <source>
        <strain evidence="12 13">MA-7-27</strain>
    </source>
</reference>
<feature type="binding site" description="axial binding residue" evidence="9">
    <location>
        <position position="222"/>
    </location>
    <ligand>
        <name>heme c</name>
        <dbReference type="ChEBI" id="CHEBI:61717"/>
        <label>2</label>
    </ligand>
    <ligandPart>
        <name>Fe</name>
        <dbReference type="ChEBI" id="CHEBI:18248"/>
    </ligandPart>
</feature>
<dbReference type="Gene3D" id="1.10.760.10">
    <property type="entry name" value="Cytochrome c-like domain"/>
    <property type="match status" value="2"/>
</dbReference>
<keyword evidence="13" id="KW-1185">Reference proteome</keyword>
<comment type="caution">
    <text evidence="12">The sequence shown here is derived from an EMBL/GenBank/DDBJ whole genome shotgun (WGS) entry which is preliminary data.</text>
</comment>
<dbReference type="GO" id="GO:0004130">
    <property type="term" value="F:cytochrome-c peroxidase activity"/>
    <property type="evidence" value="ECO:0007669"/>
    <property type="project" value="TreeGrafter"/>
</dbReference>
<organism evidence="12 13">
    <name type="scientific">Rhodophyticola porphyridii</name>
    <dbReference type="NCBI Taxonomy" id="1852017"/>
    <lineage>
        <taxon>Bacteria</taxon>
        <taxon>Pseudomonadati</taxon>
        <taxon>Pseudomonadota</taxon>
        <taxon>Alphaproteobacteria</taxon>
        <taxon>Rhodobacterales</taxon>
        <taxon>Roseobacteraceae</taxon>
        <taxon>Rhodophyticola</taxon>
    </lineage>
</organism>
<dbReference type="Pfam" id="PF03150">
    <property type="entry name" value="CCP_MauG"/>
    <property type="match status" value="1"/>
</dbReference>
<name>A0A3L9Y0E5_9RHOB</name>
<dbReference type="PIRSF" id="PIRSF000294">
    <property type="entry name" value="Cytochrome-c_peroxidase"/>
    <property type="match status" value="1"/>
</dbReference>
<dbReference type="SUPFAM" id="SSF46626">
    <property type="entry name" value="Cytochrome c"/>
    <property type="match status" value="2"/>
</dbReference>
<dbReference type="PANTHER" id="PTHR30600:SF10">
    <property type="entry name" value="BLL6722 PROTEIN"/>
    <property type="match status" value="1"/>
</dbReference>
<feature type="binding site" description="axial binding residue" evidence="9">
    <location>
        <position position="75"/>
    </location>
    <ligand>
        <name>heme c</name>
        <dbReference type="ChEBI" id="CHEBI:61717"/>
        <label>1</label>
    </ligand>
    <ligandPart>
        <name>Fe</name>
        <dbReference type="ChEBI" id="CHEBI:18248"/>
    </ligandPart>
</feature>
<evidence type="ECO:0000313" key="13">
    <source>
        <dbReference type="Proteomes" id="UP000281343"/>
    </source>
</evidence>
<keyword evidence="4 10" id="KW-0732">Signal</keyword>
<evidence type="ECO:0000256" key="1">
    <source>
        <dbReference type="ARBA" id="ARBA00004418"/>
    </source>
</evidence>
<evidence type="ECO:0000256" key="8">
    <source>
        <dbReference type="PIRSR" id="PIRSR000294-1"/>
    </source>
</evidence>
<feature type="chain" id="PRO_5018250289" evidence="10">
    <location>
        <begin position="24"/>
        <end position="375"/>
    </location>
</feature>
<feature type="binding site" description="covalent" evidence="8">
    <location>
        <position position="74"/>
    </location>
    <ligand>
        <name>heme c</name>
        <dbReference type="ChEBI" id="CHEBI:61717"/>
        <label>1</label>
    </ligand>
</feature>
<gene>
    <name evidence="12" type="ORF">D9R08_09220</name>
</gene>
<evidence type="ECO:0000256" key="5">
    <source>
        <dbReference type="ARBA" id="ARBA00022764"/>
    </source>
</evidence>
<keyword evidence="5" id="KW-0574">Periplasm</keyword>
<dbReference type="InterPro" id="IPR009056">
    <property type="entry name" value="Cyt_c-like_dom"/>
</dbReference>
<feature type="signal peptide" evidence="10">
    <location>
        <begin position="1"/>
        <end position="23"/>
    </location>
</feature>
<dbReference type="PROSITE" id="PS51007">
    <property type="entry name" value="CYTC"/>
    <property type="match status" value="1"/>
</dbReference>
<evidence type="ECO:0000256" key="6">
    <source>
        <dbReference type="ARBA" id="ARBA00023002"/>
    </source>
</evidence>
<sequence length="375" mass="40895">MKRFAVILGGASVLALAVAANVAADTEDFPPLQTLGPPPIPADNPMSEEIVELGEMLFWDGRLSGNGTMPCSACHLPDVGWGNGTPISFGYSGNQHWRNSQTILNSAYYTRLFWDGSQTSLEAQASAAAGGAVGGNGDGSMMEMRLRFVPDYVERFNDVFGTDYPRVSQAWNAIAAFQRTVVTDAEQVPFDRYLAGDQGAMSDSALRGMELFNGEAGCIACHNGALGSNQQFYNTGVPTPPEFNEFPEFQLVMLWETYAKGASEELYRTVTDDMGLYHVTKRPGDIGSFRTPSVRELVWTAPYMHNGVFATLEDVVAFYNAGGGEEQTAELEPLNLDDQQMADLVAFLEALSMDEPLLMEPPEIPETATWAEFDQ</sequence>
<dbReference type="InterPro" id="IPR051395">
    <property type="entry name" value="Cytochrome_c_Peroxidase/MauG"/>
</dbReference>
<comment type="PTM">
    <text evidence="8">Binds 2 heme groups per subunit.</text>
</comment>